<feature type="compositionally biased region" description="Low complexity" evidence="1">
    <location>
        <begin position="197"/>
        <end position="210"/>
    </location>
</feature>
<gene>
    <name evidence="4" type="ORF">CYCCA115_LOCUS19804</name>
</gene>
<keyword evidence="3" id="KW-0732">Signal</keyword>
<dbReference type="AlphaFoldDB" id="A0AAD2G4L1"/>
<organism evidence="4 5">
    <name type="scientific">Cylindrotheca closterium</name>
    <dbReference type="NCBI Taxonomy" id="2856"/>
    <lineage>
        <taxon>Eukaryota</taxon>
        <taxon>Sar</taxon>
        <taxon>Stramenopiles</taxon>
        <taxon>Ochrophyta</taxon>
        <taxon>Bacillariophyta</taxon>
        <taxon>Bacillariophyceae</taxon>
        <taxon>Bacillariophycidae</taxon>
        <taxon>Bacillariales</taxon>
        <taxon>Bacillariaceae</taxon>
        <taxon>Cylindrotheca</taxon>
    </lineage>
</organism>
<keyword evidence="5" id="KW-1185">Reference proteome</keyword>
<evidence type="ECO:0000313" key="4">
    <source>
        <dbReference type="EMBL" id="CAJ1962683.1"/>
    </source>
</evidence>
<evidence type="ECO:0000256" key="1">
    <source>
        <dbReference type="SAM" id="MobiDB-lite"/>
    </source>
</evidence>
<sequence>MRGIHLILIAMLLCTCVHGQEFTTATHSKNGPEFTTATHSKNLVVGRKGDNSNVSRRANRGLAKTSNSGKLGTIKGKGGKATSKQKGKSNSNADAADFYGYQQSPPEPNQQQQPSPDDSSEDDSMSGKGGYSVDSDNKISKKSKKSKSLDSYKKSYKLSKKSRSSTSSKGQAPSPSLYPMDPTTAAPTFSPTHDGATDPTSSPTTSGSTHLTPFALEYTVSEDDRIPFRSELLDVVELTRAYLVDYFQNMYMDNMNVTLVEFITVFTDTQSDFGDPIYIAYRSSAVFENADSVLPSIQEVDSQLRQAFLGRSLDGYLGMLQALAPSNIFSTTTFVTQVAVREERQSLSAVASVGIRTKTSANGQNAMAGVAAGVTGITLMGAAGLFYRRQSRTIDHRRSEKYDGDATSFTTGTWSLDHVGLQPMNGGGRHTLT</sequence>
<accession>A0AAD2G4L1</accession>
<proteinExistence type="predicted"/>
<dbReference type="EMBL" id="CAKOGP040002114">
    <property type="protein sequence ID" value="CAJ1962683.1"/>
    <property type="molecule type" value="Genomic_DNA"/>
</dbReference>
<comment type="caution">
    <text evidence="4">The sequence shown here is derived from an EMBL/GenBank/DDBJ whole genome shotgun (WGS) entry which is preliminary data.</text>
</comment>
<feature type="transmembrane region" description="Helical" evidence="2">
    <location>
        <begin position="366"/>
        <end position="387"/>
    </location>
</feature>
<keyword evidence="2" id="KW-0812">Transmembrane</keyword>
<name>A0AAD2G4L1_9STRA</name>
<keyword evidence="2" id="KW-1133">Transmembrane helix</keyword>
<protein>
    <submittedName>
        <fullName evidence="4">Uncharacterized protein</fullName>
    </submittedName>
</protein>
<evidence type="ECO:0000256" key="2">
    <source>
        <dbReference type="SAM" id="Phobius"/>
    </source>
</evidence>
<dbReference type="Proteomes" id="UP001295423">
    <property type="component" value="Unassembled WGS sequence"/>
</dbReference>
<evidence type="ECO:0000256" key="3">
    <source>
        <dbReference type="SAM" id="SignalP"/>
    </source>
</evidence>
<feature type="chain" id="PRO_5042085076" evidence="3">
    <location>
        <begin position="20"/>
        <end position="433"/>
    </location>
</feature>
<evidence type="ECO:0000313" key="5">
    <source>
        <dbReference type="Proteomes" id="UP001295423"/>
    </source>
</evidence>
<feature type="compositionally biased region" description="Low complexity" evidence="1">
    <location>
        <begin position="68"/>
        <end position="84"/>
    </location>
</feature>
<reference evidence="4" key="1">
    <citation type="submission" date="2023-08" db="EMBL/GenBank/DDBJ databases">
        <authorList>
            <person name="Audoor S."/>
            <person name="Bilcke G."/>
        </authorList>
    </citation>
    <scope>NUCLEOTIDE SEQUENCE</scope>
</reference>
<feature type="signal peptide" evidence="3">
    <location>
        <begin position="1"/>
        <end position="19"/>
    </location>
</feature>
<feature type="compositionally biased region" description="Basic residues" evidence="1">
    <location>
        <begin position="154"/>
        <end position="163"/>
    </location>
</feature>
<keyword evidence="2" id="KW-0472">Membrane</keyword>
<feature type="region of interest" description="Disordered" evidence="1">
    <location>
        <begin position="45"/>
        <end position="210"/>
    </location>
</feature>